<accession>A0AB34R493</accession>
<evidence type="ECO:0000313" key="3">
    <source>
        <dbReference type="Proteomes" id="UP000031937"/>
    </source>
</evidence>
<evidence type="ECO:0000256" key="1">
    <source>
        <dbReference type="SAM" id="Phobius"/>
    </source>
</evidence>
<organism evidence="2 3">
    <name type="scientific">Sanguibacteroides justesenii</name>
    <dbReference type="NCBI Taxonomy" id="1547597"/>
    <lineage>
        <taxon>Bacteria</taxon>
        <taxon>Pseudomonadati</taxon>
        <taxon>Bacteroidota</taxon>
        <taxon>Bacteroidia</taxon>
        <taxon>Bacteroidales</taxon>
        <taxon>Porphyromonadaceae</taxon>
        <taxon>Sanguibacteroides</taxon>
    </lineage>
</organism>
<reference evidence="2 3" key="1">
    <citation type="submission" date="2014-07" db="EMBL/GenBank/DDBJ databases">
        <title>Porphyromonadaceae bacterium OUH 334697 = ATCC BAA-2682 = DSM 28341 draft genome.</title>
        <authorList>
            <person name="Sydenham T.V."/>
            <person name="Hasman H."/>
            <person name="Justesen U.S."/>
        </authorList>
    </citation>
    <scope>NUCLEOTIDE SEQUENCE [LARGE SCALE GENOMIC DNA]</scope>
    <source>
        <strain evidence="2 3">OUH 334697</strain>
    </source>
</reference>
<feature type="transmembrane region" description="Helical" evidence="1">
    <location>
        <begin position="128"/>
        <end position="149"/>
    </location>
</feature>
<proteinExistence type="predicted"/>
<sequence>MGLINNFMKKYIWIFISAALLETLIFPLRGLYLPTYPYLGHQVCLFMGAILFFLLTVYMLHKYKNRIKPSYVIILLLIGSCIFELPNDIYLYIRYGYLTASPPQLLLRWIGIIGGLIYCRMEKKQQKIFLLFCGILVIFLALWGNPYWLKLL</sequence>
<gene>
    <name evidence="2" type="ORF">IE90_07945</name>
</gene>
<evidence type="ECO:0000313" key="2">
    <source>
        <dbReference type="EMBL" id="KIO45340.1"/>
    </source>
</evidence>
<name>A0AB34R493_9PORP</name>
<feature type="transmembrane region" description="Helical" evidence="1">
    <location>
        <begin position="12"/>
        <end position="32"/>
    </location>
</feature>
<keyword evidence="1" id="KW-0472">Membrane</keyword>
<dbReference type="Proteomes" id="UP000031937">
    <property type="component" value="Unassembled WGS sequence"/>
</dbReference>
<keyword evidence="1" id="KW-0812">Transmembrane</keyword>
<protein>
    <submittedName>
        <fullName evidence="2">Uncharacterized protein</fullName>
    </submittedName>
</protein>
<dbReference type="AlphaFoldDB" id="A0AB34R493"/>
<feature type="transmembrane region" description="Helical" evidence="1">
    <location>
        <begin position="72"/>
        <end position="93"/>
    </location>
</feature>
<feature type="transmembrane region" description="Helical" evidence="1">
    <location>
        <begin position="105"/>
        <end position="121"/>
    </location>
</feature>
<keyword evidence="1" id="KW-1133">Transmembrane helix</keyword>
<comment type="caution">
    <text evidence="2">The sequence shown here is derived from an EMBL/GenBank/DDBJ whole genome shotgun (WGS) entry which is preliminary data.</text>
</comment>
<feature type="transmembrane region" description="Helical" evidence="1">
    <location>
        <begin position="38"/>
        <end position="60"/>
    </location>
</feature>
<dbReference type="EMBL" id="JPIT01000018">
    <property type="protein sequence ID" value="KIO45340.1"/>
    <property type="molecule type" value="Genomic_DNA"/>
</dbReference>